<accession>A0A1F5RCA0</accession>
<name>A0A1F5RCA0_9BACT</name>
<evidence type="ECO:0000256" key="4">
    <source>
        <dbReference type="ARBA" id="ARBA00022989"/>
    </source>
</evidence>
<dbReference type="Pfam" id="PF00892">
    <property type="entry name" value="EamA"/>
    <property type="match status" value="2"/>
</dbReference>
<evidence type="ECO:0000256" key="3">
    <source>
        <dbReference type="ARBA" id="ARBA00022692"/>
    </source>
</evidence>
<feature type="transmembrane region" description="Helical" evidence="6">
    <location>
        <begin position="208"/>
        <end position="228"/>
    </location>
</feature>
<dbReference type="GO" id="GO:0005886">
    <property type="term" value="C:plasma membrane"/>
    <property type="evidence" value="ECO:0007669"/>
    <property type="project" value="UniProtKB-SubCell"/>
</dbReference>
<dbReference type="AlphaFoldDB" id="A0A1F5RCA0"/>
<organism evidence="8 9">
    <name type="scientific">Candidatus Edwardsbacteria bacterium GWF2_54_11</name>
    <dbReference type="NCBI Taxonomy" id="1817851"/>
    <lineage>
        <taxon>Bacteria</taxon>
        <taxon>Candidatus Edwardsiibacteriota</taxon>
    </lineage>
</organism>
<feature type="transmembrane region" description="Helical" evidence="6">
    <location>
        <begin position="70"/>
        <end position="89"/>
    </location>
</feature>
<comment type="subcellular location">
    <subcellularLocation>
        <location evidence="1">Cell membrane</location>
        <topology evidence="1">Multi-pass membrane protein</topology>
    </subcellularLocation>
</comment>
<evidence type="ECO:0000256" key="2">
    <source>
        <dbReference type="ARBA" id="ARBA00022475"/>
    </source>
</evidence>
<gene>
    <name evidence="8" type="ORF">A2024_03615</name>
</gene>
<evidence type="ECO:0000256" key="5">
    <source>
        <dbReference type="ARBA" id="ARBA00023136"/>
    </source>
</evidence>
<dbReference type="EMBL" id="MFFM01000034">
    <property type="protein sequence ID" value="OGF12086.1"/>
    <property type="molecule type" value="Genomic_DNA"/>
</dbReference>
<feature type="transmembrane region" description="Helical" evidence="6">
    <location>
        <begin position="240"/>
        <end position="257"/>
    </location>
</feature>
<evidence type="ECO:0000256" key="1">
    <source>
        <dbReference type="ARBA" id="ARBA00004651"/>
    </source>
</evidence>
<proteinExistence type="predicted"/>
<comment type="caution">
    <text evidence="8">The sequence shown here is derived from an EMBL/GenBank/DDBJ whole genome shotgun (WGS) entry which is preliminary data.</text>
</comment>
<dbReference type="PANTHER" id="PTHR42920:SF5">
    <property type="entry name" value="EAMA DOMAIN-CONTAINING PROTEIN"/>
    <property type="match status" value="1"/>
</dbReference>
<keyword evidence="5 6" id="KW-0472">Membrane</keyword>
<feature type="transmembrane region" description="Helical" evidence="6">
    <location>
        <begin position="95"/>
        <end position="114"/>
    </location>
</feature>
<feature type="transmembrane region" description="Helical" evidence="6">
    <location>
        <begin position="149"/>
        <end position="165"/>
    </location>
</feature>
<feature type="transmembrane region" description="Helical" evidence="6">
    <location>
        <begin position="263"/>
        <end position="282"/>
    </location>
</feature>
<feature type="transmembrane region" description="Helical" evidence="6">
    <location>
        <begin position="177"/>
        <end position="196"/>
    </location>
</feature>
<keyword evidence="4 6" id="KW-1133">Transmembrane helix</keyword>
<feature type="transmembrane region" description="Helical" evidence="6">
    <location>
        <begin position="36"/>
        <end position="58"/>
    </location>
</feature>
<dbReference type="InterPro" id="IPR000620">
    <property type="entry name" value="EamA_dom"/>
</dbReference>
<feature type="domain" description="EamA" evidence="7">
    <location>
        <begin position="146"/>
        <end position="277"/>
    </location>
</feature>
<evidence type="ECO:0000313" key="8">
    <source>
        <dbReference type="EMBL" id="OGF12086.1"/>
    </source>
</evidence>
<dbReference type="InterPro" id="IPR051258">
    <property type="entry name" value="Diverse_Substrate_Transporter"/>
</dbReference>
<feature type="transmembrane region" description="Helical" evidence="6">
    <location>
        <begin position="121"/>
        <end position="137"/>
    </location>
</feature>
<reference evidence="8 9" key="1">
    <citation type="journal article" date="2016" name="Nat. Commun.">
        <title>Thousands of microbial genomes shed light on interconnected biogeochemical processes in an aquifer system.</title>
        <authorList>
            <person name="Anantharaman K."/>
            <person name="Brown C.T."/>
            <person name="Hug L.A."/>
            <person name="Sharon I."/>
            <person name="Castelle C.J."/>
            <person name="Probst A.J."/>
            <person name="Thomas B.C."/>
            <person name="Singh A."/>
            <person name="Wilkins M.J."/>
            <person name="Karaoz U."/>
            <person name="Brodie E.L."/>
            <person name="Williams K.H."/>
            <person name="Hubbard S.S."/>
            <person name="Banfield J.F."/>
        </authorList>
    </citation>
    <scope>NUCLEOTIDE SEQUENCE [LARGE SCALE GENOMIC DNA]</scope>
</reference>
<keyword evidence="3 6" id="KW-0812">Transmembrane</keyword>
<dbReference type="InterPro" id="IPR037185">
    <property type="entry name" value="EmrE-like"/>
</dbReference>
<feature type="domain" description="EamA" evidence="7">
    <location>
        <begin position="7"/>
        <end position="137"/>
    </location>
</feature>
<evidence type="ECO:0000256" key="6">
    <source>
        <dbReference type="SAM" id="Phobius"/>
    </source>
</evidence>
<protein>
    <recommendedName>
        <fullName evidence="7">EamA domain-containing protein</fullName>
    </recommendedName>
</protein>
<dbReference type="SUPFAM" id="SSF103481">
    <property type="entry name" value="Multidrug resistance efflux transporter EmrE"/>
    <property type="match status" value="2"/>
</dbReference>
<keyword evidence="2" id="KW-1003">Cell membrane</keyword>
<sequence length="283" mass="30992">MPNRHFKADMWLLLATFFWGVTFVAVKDAMLYASPLIFLGVRFLLAGLVLLPFCYKGLKKLSREGWRDGMLIGVFLFAGFAFQTVGLVHTTATRSAFITGMCVVLVPSLSVVMLKTKSDGWQILGVIMAAAGLYFLSRPEAGGFNKGDLLTALCAVSFAVEVVLVQKFTQKHPPLDMIMVQIITTIVLSAMFVGILEKPHWHWSQSLLLDLAVTSLLATAGALVIQFYWQRRTTATRAAIIYTMEPLFAAGFAFVLFGERLPMAGWLGAGMILAGTLTAELGK</sequence>
<dbReference type="Proteomes" id="UP000177230">
    <property type="component" value="Unassembled WGS sequence"/>
</dbReference>
<dbReference type="PANTHER" id="PTHR42920">
    <property type="entry name" value="OS03G0707200 PROTEIN-RELATED"/>
    <property type="match status" value="1"/>
</dbReference>
<evidence type="ECO:0000259" key="7">
    <source>
        <dbReference type="Pfam" id="PF00892"/>
    </source>
</evidence>
<evidence type="ECO:0000313" key="9">
    <source>
        <dbReference type="Proteomes" id="UP000177230"/>
    </source>
</evidence>